<dbReference type="STRING" id="446470.Snas_4629"/>
<dbReference type="HOGENOM" id="CLU_150001_0_0_11"/>
<evidence type="ECO:0000313" key="3">
    <source>
        <dbReference type="EMBL" id="ADD44272.1"/>
    </source>
</evidence>
<evidence type="ECO:0000256" key="1">
    <source>
        <dbReference type="SAM" id="MobiDB-lite"/>
    </source>
</evidence>
<feature type="transmembrane region" description="Helical" evidence="2">
    <location>
        <begin position="6"/>
        <end position="26"/>
    </location>
</feature>
<dbReference type="OrthoDB" id="5193416at2"/>
<proteinExistence type="predicted"/>
<dbReference type="AlphaFoldDB" id="D3Q6M9"/>
<dbReference type="EMBL" id="CP001778">
    <property type="protein sequence ID" value="ADD44272.1"/>
    <property type="molecule type" value="Genomic_DNA"/>
</dbReference>
<keyword evidence="4" id="KW-1185">Reference proteome</keyword>
<protein>
    <submittedName>
        <fullName evidence="3">Uncharacterized protein</fullName>
    </submittedName>
</protein>
<gene>
    <name evidence="3" type="ordered locus">Snas_4629</name>
</gene>
<feature type="region of interest" description="Disordered" evidence="1">
    <location>
        <begin position="78"/>
        <end position="99"/>
    </location>
</feature>
<evidence type="ECO:0000256" key="2">
    <source>
        <dbReference type="SAM" id="Phobius"/>
    </source>
</evidence>
<keyword evidence="2" id="KW-0812">Transmembrane</keyword>
<keyword evidence="2" id="KW-0472">Membrane</keyword>
<reference evidence="3 4" key="1">
    <citation type="journal article" date="2009" name="Stand. Genomic Sci.">
        <title>Complete genome sequence of Stackebrandtia nassauensis type strain (LLR-40K-21).</title>
        <authorList>
            <person name="Munk C."/>
            <person name="Lapidus A."/>
            <person name="Copeland A."/>
            <person name="Jando M."/>
            <person name="Mayilraj S."/>
            <person name="Glavina Del Rio T."/>
            <person name="Nolan M."/>
            <person name="Chen F."/>
            <person name="Lucas S."/>
            <person name="Tice H."/>
            <person name="Cheng J.F."/>
            <person name="Han C."/>
            <person name="Detter J.C."/>
            <person name="Bruce D."/>
            <person name="Goodwin L."/>
            <person name="Chain P."/>
            <person name="Pitluck S."/>
            <person name="Goker M."/>
            <person name="Ovchinikova G."/>
            <person name="Pati A."/>
            <person name="Ivanova N."/>
            <person name="Mavromatis K."/>
            <person name="Chen A."/>
            <person name="Palaniappan K."/>
            <person name="Land M."/>
            <person name="Hauser L."/>
            <person name="Chang Y.J."/>
            <person name="Jeffries C.D."/>
            <person name="Bristow J."/>
            <person name="Eisen J.A."/>
            <person name="Markowitz V."/>
            <person name="Hugenholtz P."/>
            <person name="Kyrpides N.C."/>
            <person name="Klenk H.P."/>
        </authorList>
    </citation>
    <scope>NUCLEOTIDE SEQUENCE [LARGE SCALE GENOMIC DNA]</scope>
    <source>
        <strain evidence="4">DSM 44728 / CIP 108903 / NRRL B-16338 / NBRC 102104 / LLR-40K-21</strain>
    </source>
</reference>
<sequence>MTILQTVLVFVGIPVAVYLILAGLVYRPGTGNAKRYRPGREYDFAPIWFLARPEEVTVAGAADYVAALPEKSGAKAIEAGEAGSTHSRTGIKGGASGSW</sequence>
<name>D3Q6M9_STANL</name>
<evidence type="ECO:0000313" key="4">
    <source>
        <dbReference type="Proteomes" id="UP000000844"/>
    </source>
</evidence>
<organism evidence="3 4">
    <name type="scientific">Stackebrandtia nassauensis (strain DSM 44728 / CIP 108903 / NRRL B-16338 / NBRC 102104 / LLR-40K-21)</name>
    <dbReference type="NCBI Taxonomy" id="446470"/>
    <lineage>
        <taxon>Bacteria</taxon>
        <taxon>Bacillati</taxon>
        <taxon>Actinomycetota</taxon>
        <taxon>Actinomycetes</taxon>
        <taxon>Glycomycetales</taxon>
        <taxon>Glycomycetaceae</taxon>
        <taxon>Stackebrandtia</taxon>
    </lineage>
</organism>
<dbReference type="KEGG" id="sna:Snas_4629"/>
<dbReference type="Proteomes" id="UP000000844">
    <property type="component" value="Chromosome"/>
</dbReference>
<dbReference type="RefSeq" id="WP_013019843.1">
    <property type="nucleotide sequence ID" value="NC_013947.1"/>
</dbReference>
<keyword evidence="2" id="KW-1133">Transmembrane helix</keyword>
<accession>D3Q6M9</accession>